<dbReference type="InterPro" id="IPR011639">
    <property type="entry name" value="MethylTrfase_TaqI-like_dom"/>
</dbReference>
<dbReference type="Proteomes" id="UP000245962">
    <property type="component" value="Unassembled WGS sequence"/>
</dbReference>
<dbReference type="GO" id="GO:0003677">
    <property type="term" value="F:DNA binding"/>
    <property type="evidence" value="ECO:0007669"/>
    <property type="project" value="UniProtKB-KW"/>
</dbReference>
<evidence type="ECO:0000313" key="12">
    <source>
        <dbReference type="EMBL" id="PVW16268.1"/>
    </source>
</evidence>
<name>A0A2U0I585_9FLAO</name>
<dbReference type="GO" id="GO:0009007">
    <property type="term" value="F:site-specific DNA-methyltransferase (adenine-specific) activity"/>
    <property type="evidence" value="ECO:0007669"/>
    <property type="project" value="UniProtKB-EC"/>
</dbReference>
<keyword evidence="12" id="KW-0540">Nuclease</keyword>
<dbReference type="SUPFAM" id="SSF53335">
    <property type="entry name" value="S-adenosyl-L-methionine-dependent methyltransferases"/>
    <property type="match status" value="1"/>
</dbReference>
<dbReference type="RefSeq" id="WP_116693286.1">
    <property type="nucleotide sequence ID" value="NZ_QEHR01000002.1"/>
</dbReference>
<feature type="domain" description="DUF7149" evidence="10">
    <location>
        <begin position="5"/>
        <end position="239"/>
    </location>
</feature>
<feature type="domain" description="Type II methyltransferase M.TaqI-like" evidence="8">
    <location>
        <begin position="629"/>
        <end position="916"/>
    </location>
</feature>
<accession>A0A2U0I585</accession>
<dbReference type="GO" id="GO:0032259">
    <property type="term" value="P:methylation"/>
    <property type="evidence" value="ECO:0007669"/>
    <property type="project" value="UniProtKB-KW"/>
</dbReference>
<keyword evidence="3" id="KW-0808">Transferase</keyword>
<dbReference type="InterPro" id="IPR025931">
    <property type="entry name" value="TaqI_C"/>
</dbReference>
<comment type="catalytic activity">
    <reaction evidence="7">
        <text>a 2'-deoxyadenosine in DNA + S-adenosyl-L-methionine = an N(6)-methyl-2'-deoxyadenosine in DNA + S-adenosyl-L-homocysteine + H(+)</text>
        <dbReference type="Rhea" id="RHEA:15197"/>
        <dbReference type="Rhea" id="RHEA-COMP:12418"/>
        <dbReference type="Rhea" id="RHEA-COMP:12419"/>
        <dbReference type="ChEBI" id="CHEBI:15378"/>
        <dbReference type="ChEBI" id="CHEBI:57856"/>
        <dbReference type="ChEBI" id="CHEBI:59789"/>
        <dbReference type="ChEBI" id="CHEBI:90615"/>
        <dbReference type="ChEBI" id="CHEBI:90616"/>
        <dbReference type="EC" id="2.1.1.72"/>
    </reaction>
</comment>
<keyword evidence="12" id="KW-0378">Hydrolase</keyword>
<dbReference type="InterPro" id="IPR055573">
    <property type="entry name" value="DUF7149"/>
</dbReference>
<sequence>MNKTNTRKALNPAYRKHKPLRKDVTCFLEALQNCIAAVKLSDENGESEEHIKSHFKDFFISTFFKEHYINTKDRIDLAVYLGDTPKSDVGIIIEAKKPSNKTEFLTEGNLNRKALQELLLYYLRERVDNENNNVKHLIATNGYEWFLFKAEDFYNYFYKDKALIKEYKSFRDGLKDTSKNELFYNEIAKKYIAKVEEELPFVHLSFEKTNFKKLSDGNLNTLYKIFSNVHLLGHSFGNDSNQLNKSFYNELLHIIGLEEVKNKGKKVIHRKEKKDRDYASLLENAIFHLEDRDYLSKVKSVENTPEKAFNVGLELCLTWINRILFLKLLESQLLTYHNGDKKYEFLNAKFIDDYDELNDLFFSALAKKEDERHPRYKDKYQHIPYLNSSLFERSPIEAEAFEISTLSNDESEIYSQTVLKDASGKRLKGKLPTLEYLFKFLDAYDFATDGNEGIEDGLEHKSLINASVLGLIFEKINGYKEGSFYTPAYITMYMCKETLRRAVVQKFKEQENDQIETFEDLQSYCQRYFKIDDIKRFNTIVNSLRICDPAVGSGHFLVSALNELIVIKNQLGILADAKGLPLRCDIEIVNDELYVIDDNGALFEYNPTEKESTRIQHTLFHQKQTLIENCLFGVDINPNSVKICRLRLWIELLKNAYYTKENRLQTLPNIDINIKCGNSLISRFSLDDDLKDAFKGKQVNYNFKDYKNAVAEYKDTNSKDRKREVLQIIDEVKHNFTSTLDNTFIAKFQKAQGELINEQERQNNLKQFGEKITKKDKDALKKLKTKAENALIEKEEIVNNAIYHNAFEWRFEFPEVLSDDGSYIGFDAVIGNPPYLIEYDKKVKSNLEINFIEFKRNNDLYVAFISRGNKILNHKGFLSYITPNTFLKGTYFQKLRELLISNKIIEIINFNDTLVFDEANVYTSILLFQKGAIPANWVLKKGISETEGEIDKNELDFIFKSPLIKRLDVFEKFDNFFLIKDVGFNYWSIGRGKTRGGSVGSRILYSGKQLDDSDKPYLKGGDIFRYSQKIPSNYLRHNFEELLNENDVFRFSKDFFEINPKIIYRQTSKDIIATIDTNCNYNDKTVHIVVNNEKSNFDLYFVLGLLNSSLLNFYLHFYKQESGKAFAQIKTVDIKAMPFIYEESISVSIKQKVTQILLLKKDNPEADTITLEAEIDTLVYKLYNLTDEEISIVENS</sequence>
<dbReference type="PANTHER" id="PTHR33841:SF1">
    <property type="entry name" value="DNA METHYLTRANSFERASE A"/>
    <property type="match status" value="1"/>
</dbReference>
<keyword evidence="4" id="KW-0949">S-adenosyl-L-methionine</keyword>
<gene>
    <name evidence="12" type="ORF">DDV96_03085</name>
</gene>
<evidence type="ECO:0000256" key="7">
    <source>
        <dbReference type="ARBA" id="ARBA00047942"/>
    </source>
</evidence>
<dbReference type="AlphaFoldDB" id="A0A2U0I585"/>
<dbReference type="PRINTS" id="PR00507">
    <property type="entry name" value="N12N6MTFRASE"/>
</dbReference>
<dbReference type="EMBL" id="QEHR01000002">
    <property type="protein sequence ID" value="PVW16268.1"/>
    <property type="molecule type" value="Genomic_DNA"/>
</dbReference>
<dbReference type="OrthoDB" id="32195at2"/>
<keyword evidence="13" id="KW-1185">Reference proteome</keyword>
<dbReference type="InterPro" id="IPR056716">
    <property type="entry name" value="DUF7814"/>
</dbReference>
<dbReference type="InterPro" id="IPR002052">
    <property type="entry name" value="DNA_methylase_N6_adenine_CS"/>
</dbReference>
<evidence type="ECO:0000256" key="4">
    <source>
        <dbReference type="ARBA" id="ARBA00022691"/>
    </source>
</evidence>
<evidence type="ECO:0000256" key="6">
    <source>
        <dbReference type="ARBA" id="ARBA00023125"/>
    </source>
</evidence>
<feature type="domain" description="DUF7814" evidence="11">
    <location>
        <begin position="240"/>
        <end position="464"/>
    </location>
</feature>
<dbReference type="EC" id="2.1.1.72" evidence="1"/>
<evidence type="ECO:0000256" key="5">
    <source>
        <dbReference type="ARBA" id="ARBA00022747"/>
    </source>
</evidence>
<dbReference type="Pfam" id="PF23653">
    <property type="entry name" value="DUF7149"/>
    <property type="match status" value="1"/>
</dbReference>
<evidence type="ECO:0000259" key="11">
    <source>
        <dbReference type="Pfam" id="PF25120"/>
    </source>
</evidence>
<keyword evidence="12" id="KW-0255">Endonuclease</keyword>
<dbReference type="InterPro" id="IPR029063">
    <property type="entry name" value="SAM-dependent_MTases_sf"/>
</dbReference>
<dbReference type="Pfam" id="PF07669">
    <property type="entry name" value="Eco57I"/>
    <property type="match status" value="1"/>
</dbReference>
<dbReference type="Pfam" id="PF12950">
    <property type="entry name" value="TaqI_C"/>
    <property type="match status" value="1"/>
</dbReference>
<dbReference type="InterPro" id="IPR023135">
    <property type="entry name" value="N6_DNA_MeTrfase_TaqI_C"/>
</dbReference>
<evidence type="ECO:0000256" key="1">
    <source>
        <dbReference type="ARBA" id="ARBA00011900"/>
    </source>
</evidence>
<feature type="domain" description="TaqI-like C-terminal specificity" evidence="9">
    <location>
        <begin position="1015"/>
        <end position="1138"/>
    </location>
</feature>
<dbReference type="Gene3D" id="3.40.50.150">
    <property type="entry name" value="Vaccinia Virus protein VP39"/>
    <property type="match status" value="1"/>
</dbReference>
<dbReference type="Pfam" id="PF25120">
    <property type="entry name" value="DUF7814"/>
    <property type="match status" value="1"/>
</dbReference>
<evidence type="ECO:0000259" key="9">
    <source>
        <dbReference type="Pfam" id="PF12950"/>
    </source>
</evidence>
<evidence type="ECO:0000256" key="2">
    <source>
        <dbReference type="ARBA" id="ARBA00022603"/>
    </source>
</evidence>
<evidence type="ECO:0000313" key="13">
    <source>
        <dbReference type="Proteomes" id="UP000245962"/>
    </source>
</evidence>
<dbReference type="InterPro" id="IPR050953">
    <property type="entry name" value="N4_N6_ade-DNA_methylase"/>
</dbReference>
<evidence type="ECO:0000259" key="8">
    <source>
        <dbReference type="Pfam" id="PF07669"/>
    </source>
</evidence>
<dbReference type="PANTHER" id="PTHR33841">
    <property type="entry name" value="DNA METHYLTRANSFERASE YEEA-RELATED"/>
    <property type="match status" value="1"/>
</dbReference>
<evidence type="ECO:0000256" key="3">
    <source>
        <dbReference type="ARBA" id="ARBA00022679"/>
    </source>
</evidence>
<reference evidence="12 13" key="1">
    <citation type="submission" date="2018-04" db="EMBL/GenBank/DDBJ databases">
        <title>Marixanthomonas spongiae HN-E44 sp. nov., isolated from a marine sponge.</title>
        <authorList>
            <person name="Luo L."/>
            <person name="Zhuang L."/>
        </authorList>
    </citation>
    <scope>NUCLEOTIDE SEQUENCE [LARGE SCALE GENOMIC DNA]</scope>
    <source>
        <strain evidence="12 13">HN-E44</strain>
    </source>
</reference>
<dbReference type="Gene3D" id="3.90.220.10">
    <property type="entry name" value="Adenine-n6-DNA-methyltransferase Taqi, Chain A, domain 2"/>
    <property type="match status" value="1"/>
</dbReference>
<organism evidence="12 13">
    <name type="scientific">Marixanthomonas spongiae</name>
    <dbReference type="NCBI Taxonomy" id="2174845"/>
    <lineage>
        <taxon>Bacteria</taxon>
        <taxon>Pseudomonadati</taxon>
        <taxon>Bacteroidota</taxon>
        <taxon>Flavobacteriia</taxon>
        <taxon>Flavobacteriales</taxon>
        <taxon>Flavobacteriaceae</taxon>
        <taxon>Marixanthomonas</taxon>
    </lineage>
</organism>
<keyword evidence="2" id="KW-0489">Methyltransferase</keyword>
<keyword evidence="5" id="KW-0680">Restriction system</keyword>
<dbReference type="GO" id="GO:0009307">
    <property type="term" value="P:DNA restriction-modification system"/>
    <property type="evidence" value="ECO:0007669"/>
    <property type="project" value="UniProtKB-KW"/>
</dbReference>
<proteinExistence type="predicted"/>
<comment type="caution">
    <text evidence="12">The sequence shown here is derived from an EMBL/GenBank/DDBJ whole genome shotgun (WGS) entry which is preliminary data.</text>
</comment>
<dbReference type="PROSITE" id="PS00092">
    <property type="entry name" value="N6_MTASE"/>
    <property type="match status" value="1"/>
</dbReference>
<keyword evidence="6" id="KW-0238">DNA-binding</keyword>
<dbReference type="GO" id="GO:0004519">
    <property type="term" value="F:endonuclease activity"/>
    <property type="evidence" value="ECO:0007669"/>
    <property type="project" value="UniProtKB-KW"/>
</dbReference>
<protein>
    <recommendedName>
        <fullName evidence="1">site-specific DNA-methyltransferase (adenine-specific)</fullName>
        <ecNumber evidence="1">2.1.1.72</ecNumber>
    </recommendedName>
</protein>
<evidence type="ECO:0000259" key="10">
    <source>
        <dbReference type="Pfam" id="PF23653"/>
    </source>
</evidence>